<keyword evidence="2" id="KW-0238">DNA-binding</keyword>
<reference evidence="5 6" key="1">
    <citation type="submission" date="2022-04" db="EMBL/GenBank/DDBJ databases">
        <title>Gracilibacillus sp. isolated from saltern.</title>
        <authorList>
            <person name="Won M."/>
            <person name="Lee C.-M."/>
            <person name="Woen H.-Y."/>
            <person name="Kwon S.-W."/>
        </authorList>
    </citation>
    <scope>NUCLEOTIDE SEQUENCE [LARGE SCALE GENOMIC DNA]</scope>
    <source>
        <strain evidence="5 6">SSWR10-1</strain>
    </source>
</reference>
<keyword evidence="6" id="KW-1185">Reference proteome</keyword>
<sequence>MSVTIKDVAKKAGVAASTVSRVLSDSPKISEKTKNKVRSVMEELGYHLNENARNLVQQSTKTIGIVMKNSASESLHDPFFPEVLRGISSYCNKQDYSISITTGESEDAIFKDVVKMVRGKKVDGLIVSYSKKDDQVITYLQESGIPFVVVGKPFGRPNEILYVDNDNVLAAKEATEHLIDLGHREIGFISGNKKFEVTDARLHGYQDALRNHQLRERVGFIKNPASPELVRDSMQELMQLPTTPTALVVTDDLFAMHILFVLRELAIQVPEEMSVISFNNTIFSRFSNPPLTSVDTQIYQLGYEAARCLIDEIHEPSVVKRSVIIPTFIEERESSITSSQKA</sequence>
<dbReference type="RefSeq" id="WP_244714839.1">
    <property type="nucleotide sequence ID" value="NZ_CP095072.1"/>
</dbReference>
<dbReference type="PANTHER" id="PTHR30146:SF109">
    <property type="entry name" value="HTH-TYPE TRANSCRIPTIONAL REGULATOR GALS"/>
    <property type="match status" value="1"/>
</dbReference>
<gene>
    <name evidence="5" type="ORF">MUN88_10710</name>
</gene>
<dbReference type="Gene3D" id="1.10.260.40">
    <property type="entry name" value="lambda repressor-like DNA-binding domains"/>
    <property type="match status" value="1"/>
</dbReference>
<evidence type="ECO:0000313" key="6">
    <source>
        <dbReference type="Proteomes" id="UP000831782"/>
    </source>
</evidence>
<organism evidence="5 6">
    <name type="scientific">Gracilibacillus caseinilyticus</name>
    <dbReference type="NCBI Taxonomy" id="2932256"/>
    <lineage>
        <taxon>Bacteria</taxon>
        <taxon>Bacillati</taxon>
        <taxon>Bacillota</taxon>
        <taxon>Bacilli</taxon>
        <taxon>Bacillales</taxon>
        <taxon>Bacillaceae</taxon>
        <taxon>Gracilibacillus</taxon>
    </lineage>
</organism>
<dbReference type="PROSITE" id="PS50932">
    <property type="entry name" value="HTH_LACI_2"/>
    <property type="match status" value="1"/>
</dbReference>
<accession>A0ABY4ERR6</accession>
<dbReference type="InterPro" id="IPR028082">
    <property type="entry name" value="Peripla_BP_I"/>
</dbReference>
<protein>
    <submittedName>
        <fullName evidence="5">LacI family transcriptional regulator</fullName>
    </submittedName>
</protein>
<dbReference type="SMART" id="SM00354">
    <property type="entry name" value="HTH_LACI"/>
    <property type="match status" value="1"/>
</dbReference>
<proteinExistence type="predicted"/>
<dbReference type="Proteomes" id="UP000831782">
    <property type="component" value="Chromosome"/>
</dbReference>
<name>A0ABY4ERR6_9BACI</name>
<dbReference type="Pfam" id="PF13377">
    <property type="entry name" value="Peripla_BP_3"/>
    <property type="match status" value="1"/>
</dbReference>
<evidence type="ECO:0000256" key="2">
    <source>
        <dbReference type="ARBA" id="ARBA00023125"/>
    </source>
</evidence>
<feature type="domain" description="HTH lacI-type" evidence="4">
    <location>
        <begin position="3"/>
        <end position="57"/>
    </location>
</feature>
<keyword evidence="1" id="KW-0805">Transcription regulation</keyword>
<dbReference type="InterPro" id="IPR046335">
    <property type="entry name" value="LacI/GalR-like_sensor"/>
</dbReference>
<dbReference type="CDD" id="cd06294">
    <property type="entry name" value="PBP1_MalR-like"/>
    <property type="match status" value="1"/>
</dbReference>
<evidence type="ECO:0000259" key="4">
    <source>
        <dbReference type="PROSITE" id="PS50932"/>
    </source>
</evidence>
<dbReference type="Pfam" id="PF00356">
    <property type="entry name" value="LacI"/>
    <property type="match status" value="1"/>
</dbReference>
<dbReference type="InterPro" id="IPR010982">
    <property type="entry name" value="Lambda_DNA-bd_dom_sf"/>
</dbReference>
<evidence type="ECO:0000256" key="3">
    <source>
        <dbReference type="ARBA" id="ARBA00023163"/>
    </source>
</evidence>
<dbReference type="PRINTS" id="PR00036">
    <property type="entry name" value="HTHLACI"/>
</dbReference>
<evidence type="ECO:0000256" key="1">
    <source>
        <dbReference type="ARBA" id="ARBA00023015"/>
    </source>
</evidence>
<evidence type="ECO:0000313" key="5">
    <source>
        <dbReference type="EMBL" id="UOQ46578.1"/>
    </source>
</evidence>
<dbReference type="SUPFAM" id="SSF47413">
    <property type="entry name" value="lambda repressor-like DNA-binding domains"/>
    <property type="match status" value="1"/>
</dbReference>
<dbReference type="SUPFAM" id="SSF53822">
    <property type="entry name" value="Periplasmic binding protein-like I"/>
    <property type="match status" value="1"/>
</dbReference>
<dbReference type="InterPro" id="IPR000843">
    <property type="entry name" value="HTH_LacI"/>
</dbReference>
<dbReference type="Gene3D" id="3.40.50.2300">
    <property type="match status" value="2"/>
</dbReference>
<keyword evidence="3" id="KW-0804">Transcription</keyword>
<dbReference type="CDD" id="cd01392">
    <property type="entry name" value="HTH_LacI"/>
    <property type="match status" value="1"/>
</dbReference>
<dbReference type="EMBL" id="CP095072">
    <property type="protein sequence ID" value="UOQ46578.1"/>
    <property type="molecule type" value="Genomic_DNA"/>
</dbReference>
<dbReference type="PANTHER" id="PTHR30146">
    <property type="entry name" value="LACI-RELATED TRANSCRIPTIONAL REPRESSOR"/>
    <property type="match status" value="1"/>
</dbReference>